<evidence type="ECO:0000313" key="2">
    <source>
        <dbReference type="Proteomes" id="UP000196342"/>
    </source>
</evidence>
<evidence type="ECO:0008006" key="3">
    <source>
        <dbReference type="Google" id="ProtNLM"/>
    </source>
</evidence>
<accession>A0A202BDL9</accession>
<organism evidence="1 2">
    <name type="scientific">Chromobacterium violaceum</name>
    <dbReference type="NCBI Taxonomy" id="536"/>
    <lineage>
        <taxon>Bacteria</taxon>
        <taxon>Pseudomonadati</taxon>
        <taxon>Pseudomonadota</taxon>
        <taxon>Betaproteobacteria</taxon>
        <taxon>Neisseriales</taxon>
        <taxon>Chromobacteriaceae</taxon>
        <taxon>Chromobacterium</taxon>
    </lineage>
</organism>
<dbReference type="RefSeq" id="WP_087697512.1">
    <property type="nucleotide sequence ID" value="NZ_NHOO01000004.1"/>
</dbReference>
<reference evidence="1 2" key="1">
    <citation type="submission" date="2017-05" db="EMBL/GenBank/DDBJ databases">
        <title>Chromobacterium violaceum GHPS1 isolated from Hydrocarbon polluted soil in French Guiana display an awesome secondary metabolite arsenal and a battery of drug and heavy-metal-resistance and detoxification of xenobiotics proteins.</title>
        <authorList>
            <person name="Belbahri L."/>
        </authorList>
    </citation>
    <scope>NUCLEOTIDE SEQUENCE [LARGE SCALE GENOMIC DNA]</scope>
    <source>
        <strain evidence="1 2">GHPS1</strain>
    </source>
</reference>
<gene>
    <name evidence="1" type="ORF">CBW21_06090</name>
</gene>
<dbReference type="AlphaFoldDB" id="A0A202BDL9"/>
<evidence type="ECO:0000313" key="1">
    <source>
        <dbReference type="EMBL" id="OVE49450.1"/>
    </source>
</evidence>
<dbReference type="EMBL" id="NHOO01000004">
    <property type="protein sequence ID" value="OVE49450.1"/>
    <property type="molecule type" value="Genomic_DNA"/>
</dbReference>
<dbReference type="Proteomes" id="UP000196342">
    <property type="component" value="Unassembled WGS sequence"/>
</dbReference>
<name>A0A202BDL9_CHRVL</name>
<keyword evidence="2" id="KW-1185">Reference proteome</keyword>
<sequence>MPEPALAVGSTLAISLALPAALDTSSFNALAYTAVRGVRTVGDMAEQWQTTTNNLANRDYPLVTKTWRSAIQQDIDLMQLTDAGQALLMQAYNQPGPASFRMAQPNGTYWFTALVTTRAAGGRSPDALLARRFTLTLTAPPITAT</sequence>
<comment type="caution">
    <text evidence="1">The sequence shown here is derived from an EMBL/GenBank/DDBJ whole genome shotgun (WGS) entry which is preliminary data.</text>
</comment>
<protein>
    <recommendedName>
        <fullName evidence="3">Phage tail protein</fullName>
    </recommendedName>
</protein>
<proteinExistence type="predicted"/>